<dbReference type="Proteomes" id="UP000295136">
    <property type="component" value="Unassembled WGS sequence"/>
</dbReference>
<dbReference type="InterPro" id="IPR036388">
    <property type="entry name" value="WH-like_DNA-bd_sf"/>
</dbReference>
<comment type="caution">
    <text evidence="5">The sequence shown here is derived from an EMBL/GenBank/DDBJ whole genome shotgun (WGS) entry which is preliminary data.</text>
</comment>
<evidence type="ECO:0000256" key="3">
    <source>
        <dbReference type="ARBA" id="ARBA00023163"/>
    </source>
</evidence>
<dbReference type="GO" id="GO:0003677">
    <property type="term" value="F:DNA binding"/>
    <property type="evidence" value="ECO:0007669"/>
    <property type="project" value="UniProtKB-KW"/>
</dbReference>
<evidence type="ECO:0000256" key="1">
    <source>
        <dbReference type="ARBA" id="ARBA00023015"/>
    </source>
</evidence>
<dbReference type="GO" id="GO:0045892">
    <property type="term" value="P:negative regulation of DNA-templated transcription"/>
    <property type="evidence" value="ECO:0007669"/>
    <property type="project" value="TreeGrafter"/>
</dbReference>
<dbReference type="CDD" id="cd07377">
    <property type="entry name" value="WHTH_GntR"/>
    <property type="match status" value="1"/>
</dbReference>
<name>A0A4V2ZB76_9ACTN</name>
<evidence type="ECO:0000313" key="6">
    <source>
        <dbReference type="Proteomes" id="UP000295136"/>
    </source>
</evidence>
<evidence type="ECO:0000259" key="4">
    <source>
        <dbReference type="PROSITE" id="PS50949"/>
    </source>
</evidence>
<dbReference type="InterPro" id="IPR036390">
    <property type="entry name" value="WH_DNA-bd_sf"/>
</dbReference>
<keyword evidence="6" id="KW-1185">Reference proteome</keyword>
<dbReference type="PANTHER" id="PTHR44846:SF1">
    <property type="entry name" value="MANNOSYL-D-GLYCERATE TRANSPORT_METABOLISM SYSTEM REPRESSOR MNGR-RELATED"/>
    <property type="match status" value="1"/>
</dbReference>
<organism evidence="5 6">
    <name type="scientific">Nonomuraea mesophila</name>
    <dbReference type="NCBI Taxonomy" id="2530382"/>
    <lineage>
        <taxon>Bacteria</taxon>
        <taxon>Bacillati</taxon>
        <taxon>Actinomycetota</taxon>
        <taxon>Actinomycetes</taxon>
        <taxon>Streptosporangiales</taxon>
        <taxon>Streptosporangiaceae</taxon>
        <taxon>Nonomuraea</taxon>
    </lineage>
</organism>
<dbReference type="PRINTS" id="PR00035">
    <property type="entry name" value="HTHGNTR"/>
</dbReference>
<protein>
    <submittedName>
        <fullName evidence="5">GntR family transcriptional regulator</fullName>
    </submittedName>
</protein>
<feature type="domain" description="HTH gntR-type" evidence="4">
    <location>
        <begin position="19"/>
        <end position="87"/>
    </location>
</feature>
<reference evidence="5 6" key="1">
    <citation type="submission" date="2019-03" db="EMBL/GenBank/DDBJ databases">
        <title>Draft genome sequences of novel Actinobacteria.</title>
        <authorList>
            <person name="Sahin N."/>
            <person name="Ay H."/>
            <person name="Saygin H."/>
        </authorList>
    </citation>
    <scope>NUCLEOTIDE SEQUENCE [LARGE SCALE GENOMIC DNA]</scope>
    <source>
        <strain evidence="5 6">6K102</strain>
    </source>
</reference>
<dbReference type="AlphaFoldDB" id="A0A4V2ZB76"/>
<dbReference type="Pfam" id="PF00392">
    <property type="entry name" value="GntR"/>
    <property type="match status" value="1"/>
</dbReference>
<dbReference type="GO" id="GO:0003700">
    <property type="term" value="F:DNA-binding transcription factor activity"/>
    <property type="evidence" value="ECO:0007669"/>
    <property type="project" value="InterPro"/>
</dbReference>
<dbReference type="InterPro" id="IPR050679">
    <property type="entry name" value="Bact_HTH_transcr_reg"/>
</dbReference>
<dbReference type="PROSITE" id="PS50949">
    <property type="entry name" value="HTH_GNTR"/>
    <property type="match status" value="1"/>
</dbReference>
<dbReference type="RefSeq" id="WP_132630701.1">
    <property type="nucleotide sequence ID" value="NZ_SMLD01000029.1"/>
</dbReference>
<gene>
    <name evidence="5" type="ORF">E1295_14025</name>
</gene>
<keyword evidence="2" id="KW-0238">DNA-binding</keyword>
<dbReference type="InterPro" id="IPR000524">
    <property type="entry name" value="Tscrpt_reg_HTH_GntR"/>
</dbReference>
<keyword evidence="1" id="KW-0805">Transcription regulation</keyword>
<dbReference type="EMBL" id="SMLD01000029">
    <property type="protein sequence ID" value="TDE55652.1"/>
    <property type="molecule type" value="Genomic_DNA"/>
</dbReference>
<evidence type="ECO:0000256" key="2">
    <source>
        <dbReference type="ARBA" id="ARBA00023125"/>
    </source>
</evidence>
<proteinExistence type="predicted"/>
<accession>A0A4V2ZB76</accession>
<dbReference type="SMART" id="SM00345">
    <property type="entry name" value="HTH_GNTR"/>
    <property type="match status" value="1"/>
</dbReference>
<evidence type="ECO:0000313" key="5">
    <source>
        <dbReference type="EMBL" id="TDE55652.1"/>
    </source>
</evidence>
<dbReference type="PANTHER" id="PTHR44846">
    <property type="entry name" value="MANNOSYL-D-GLYCERATE TRANSPORT/METABOLISM SYSTEM REPRESSOR MNGR-RELATED"/>
    <property type="match status" value="1"/>
</dbReference>
<dbReference type="SUPFAM" id="SSF46785">
    <property type="entry name" value="Winged helix' DNA-binding domain"/>
    <property type="match status" value="1"/>
</dbReference>
<sequence>MAKDDLGQELPEVDPSGQELVYMAVANHIAGQIERGERAVGSRLPSELDLSNMWGVARMTTRRAIRELSERGLVRAVHGKGTFVTRPDS</sequence>
<keyword evidence="3" id="KW-0804">Transcription</keyword>
<dbReference type="Gene3D" id="1.10.10.10">
    <property type="entry name" value="Winged helix-like DNA-binding domain superfamily/Winged helix DNA-binding domain"/>
    <property type="match status" value="1"/>
</dbReference>